<gene>
    <name evidence="4" type="ORF">CLV60_103445</name>
</gene>
<dbReference type="Gene3D" id="2.60.40.10">
    <property type="entry name" value="Immunoglobulins"/>
    <property type="match status" value="8"/>
</dbReference>
<feature type="chain" id="PRO_5015158146" evidence="2">
    <location>
        <begin position="29"/>
        <end position="869"/>
    </location>
</feature>
<dbReference type="AlphaFoldDB" id="A0A2P8GC80"/>
<feature type="domain" description="Fibronectin type-III" evidence="3">
    <location>
        <begin position="698"/>
        <end position="788"/>
    </location>
</feature>
<dbReference type="Pfam" id="PF00041">
    <property type="entry name" value="fn3"/>
    <property type="match status" value="5"/>
</dbReference>
<dbReference type="InterPro" id="IPR013783">
    <property type="entry name" value="Ig-like_fold"/>
</dbReference>
<dbReference type="Proteomes" id="UP000241964">
    <property type="component" value="Unassembled WGS sequence"/>
</dbReference>
<name>A0A2P8GC80_9BACT</name>
<comment type="caution">
    <text evidence="4">The sequence shown here is derived from an EMBL/GenBank/DDBJ whole genome shotgun (WGS) entry which is preliminary data.</text>
</comment>
<feature type="domain" description="Fibronectin type-III" evidence="3">
    <location>
        <begin position="415"/>
        <end position="507"/>
    </location>
</feature>
<sequence length="869" mass="93476">MKKLVNGFKRVMPVLVLAVLLFAAKGFSQTPVAIRSFVVESKSYGDITLSMNDLNANTSITIFIEKSVNGGAYSVVGSFSSQPSQPNPTYIATGLTASTPHCFRARARNSAGVYSEYSQEACATTNALPVPSGLVATEIGPNSVRLNWTSYGGKDSGLKVAIERSTGSEGPFIQIGTADGEYGIYTDNGGLSPATQYCYRIRGIWGAAGNSGYSNTACATTRQTAPAAPSGLIAQSLDPTFQIQLNWIDGSGNETGFIVERGTDGVNFSQIVTVGANVTQYNNTGLPASTRYYYRVRAFNGIGSSGYTNVADATTNASPPTAPGNLSVTTASESQLNLRWTDNSGNESGFEIERSPDGTNFSKIGDAEANATSYPSNGLSANTQYWYRVRAKNNGGSSGYSNVASAVTRDIAPAAPQNLSATPVTNKQIDLRWTDITGTFGLETGYEVERSTDGTTFTKIADVAANQTTYQSAGLNTLTKYWHRIRAKNAIGYSPYSNVAETTTFDVPPISPTDLTAATVSSSQINLMWKDNSMNESGFDIERSTDGTSFSKAGEAAANTNAFQDTGLTPATKYWYRVRSRNSQGASEPTNIATATTRDVIPNAPSNLAASATDYFSVKLNWSDNSGNERNFTIERSTDGSNFVYVDSVGRNTTTFSNKGLKDQTTYYFRIRALNAIGYSGYSNVAVVTTPKAPLPARPENLKVTAIDFDLIRLSWDAVSPNTKTVIVERSESPDKNFTEIGRVAYPGRVFDDREIIDVTDHYYRIKAINDAGASPYSDIVKLSANAIITGAEPAADDDLAYVHGKILYVRLGQPRPGRLLLYDLRGVVVKNVKLSQHMEVDLSTIGSGLYIAVIDGNQKIIRRKVLVH</sequence>
<accession>A0A2P8GC80</accession>
<feature type="domain" description="Fibronectin type-III" evidence="3">
    <location>
        <begin position="322"/>
        <end position="411"/>
    </location>
</feature>
<dbReference type="PANTHER" id="PTHR13817">
    <property type="entry name" value="TITIN"/>
    <property type="match status" value="1"/>
</dbReference>
<dbReference type="OrthoDB" id="9803616at2"/>
<reference evidence="4 5" key="1">
    <citation type="submission" date="2018-03" db="EMBL/GenBank/DDBJ databases">
        <title>Genomic Encyclopedia of Archaeal and Bacterial Type Strains, Phase II (KMG-II): from individual species to whole genera.</title>
        <authorList>
            <person name="Goeker M."/>
        </authorList>
    </citation>
    <scope>NUCLEOTIDE SEQUENCE [LARGE SCALE GENOMIC DNA]</scope>
    <source>
        <strain evidence="4 5">DSM 29057</strain>
    </source>
</reference>
<dbReference type="InterPro" id="IPR003961">
    <property type="entry name" value="FN3_dom"/>
</dbReference>
<dbReference type="InterPro" id="IPR036116">
    <property type="entry name" value="FN3_sf"/>
</dbReference>
<dbReference type="RefSeq" id="WP_106594893.1">
    <property type="nucleotide sequence ID" value="NZ_PYAS01000003.1"/>
</dbReference>
<dbReference type="SUPFAM" id="SSF49265">
    <property type="entry name" value="Fibronectin type III"/>
    <property type="match status" value="5"/>
</dbReference>
<evidence type="ECO:0000313" key="4">
    <source>
        <dbReference type="EMBL" id="PSL31579.1"/>
    </source>
</evidence>
<keyword evidence="1" id="KW-0677">Repeat</keyword>
<feature type="signal peptide" evidence="2">
    <location>
        <begin position="1"/>
        <end position="28"/>
    </location>
</feature>
<dbReference type="InterPro" id="IPR026444">
    <property type="entry name" value="Secre_tail"/>
</dbReference>
<feature type="domain" description="Fibronectin type-III" evidence="3">
    <location>
        <begin position="130"/>
        <end position="224"/>
    </location>
</feature>
<evidence type="ECO:0000259" key="3">
    <source>
        <dbReference type="PROSITE" id="PS50853"/>
    </source>
</evidence>
<dbReference type="PANTHER" id="PTHR13817:SF166">
    <property type="entry name" value="NEURONAL IGCAM-RELATED"/>
    <property type="match status" value="1"/>
</dbReference>
<feature type="domain" description="Fibronectin type-III" evidence="3">
    <location>
        <begin position="604"/>
        <end position="693"/>
    </location>
</feature>
<feature type="domain" description="Fibronectin type-III" evidence="3">
    <location>
        <begin position="511"/>
        <end position="600"/>
    </location>
</feature>
<protein>
    <submittedName>
        <fullName evidence="4">Putative secreted protein (Por secretion system target)</fullName>
    </submittedName>
</protein>
<dbReference type="SMART" id="SM00060">
    <property type="entry name" value="FN3"/>
    <property type="match status" value="8"/>
</dbReference>
<proteinExistence type="predicted"/>
<evidence type="ECO:0000256" key="1">
    <source>
        <dbReference type="ARBA" id="ARBA00022737"/>
    </source>
</evidence>
<keyword evidence="2" id="KW-0732">Signal</keyword>
<feature type="domain" description="Fibronectin type-III" evidence="3">
    <location>
        <begin position="228"/>
        <end position="318"/>
    </location>
</feature>
<dbReference type="EMBL" id="PYAS01000003">
    <property type="protein sequence ID" value="PSL31579.1"/>
    <property type="molecule type" value="Genomic_DNA"/>
</dbReference>
<evidence type="ECO:0000313" key="5">
    <source>
        <dbReference type="Proteomes" id="UP000241964"/>
    </source>
</evidence>
<dbReference type="CDD" id="cd00063">
    <property type="entry name" value="FN3"/>
    <property type="match status" value="7"/>
</dbReference>
<dbReference type="PROSITE" id="PS50853">
    <property type="entry name" value="FN3"/>
    <property type="match status" value="8"/>
</dbReference>
<evidence type="ECO:0000256" key="2">
    <source>
        <dbReference type="SAM" id="SignalP"/>
    </source>
</evidence>
<keyword evidence="5" id="KW-1185">Reference proteome</keyword>
<dbReference type="NCBIfam" id="TIGR04183">
    <property type="entry name" value="Por_Secre_tail"/>
    <property type="match status" value="1"/>
</dbReference>
<organism evidence="4 5">
    <name type="scientific">Dyadobacter jiangsuensis</name>
    <dbReference type="NCBI Taxonomy" id="1591085"/>
    <lineage>
        <taxon>Bacteria</taxon>
        <taxon>Pseudomonadati</taxon>
        <taxon>Bacteroidota</taxon>
        <taxon>Cytophagia</taxon>
        <taxon>Cytophagales</taxon>
        <taxon>Spirosomataceae</taxon>
        <taxon>Dyadobacter</taxon>
    </lineage>
</organism>
<feature type="domain" description="Fibronectin type-III" evidence="3">
    <location>
        <begin position="30"/>
        <end position="128"/>
    </location>
</feature>
<dbReference type="InterPro" id="IPR050964">
    <property type="entry name" value="Striated_Muscle_Regulatory"/>
</dbReference>